<protein>
    <submittedName>
        <fullName evidence="2">Uncharacterized protein</fullName>
    </submittedName>
</protein>
<feature type="transmembrane region" description="Helical" evidence="1">
    <location>
        <begin position="6"/>
        <end position="23"/>
    </location>
</feature>
<keyword evidence="4" id="KW-1185">Reference proteome</keyword>
<dbReference type="Proteomes" id="UP001165568">
    <property type="component" value="Unassembled WGS sequence"/>
</dbReference>
<dbReference type="EMBL" id="JAMPJT010000016">
    <property type="protein sequence ID" value="MCV9880417.1"/>
    <property type="molecule type" value="Genomic_DNA"/>
</dbReference>
<name>A0AA42C254_9GAMM</name>
<evidence type="ECO:0000313" key="2">
    <source>
        <dbReference type="EMBL" id="MCV9880417.1"/>
    </source>
</evidence>
<evidence type="ECO:0000313" key="3">
    <source>
        <dbReference type="EMBL" id="MCV9883755.1"/>
    </source>
</evidence>
<comment type="caution">
    <text evidence="2">The sequence shown here is derived from an EMBL/GenBank/DDBJ whole genome shotgun (WGS) entry which is preliminary data.</text>
</comment>
<organism evidence="2 5">
    <name type="scientific">Brenneria izbisi</name>
    <dbReference type="NCBI Taxonomy" id="2939450"/>
    <lineage>
        <taxon>Bacteria</taxon>
        <taxon>Pseudomonadati</taxon>
        <taxon>Pseudomonadota</taxon>
        <taxon>Gammaproteobacteria</taxon>
        <taxon>Enterobacterales</taxon>
        <taxon>Pectobacteriaceae</taxon>
        <taxon>Brenneria</taxon>
    </lineage>
</organism>
<dbReference type="EMBL" id="JAMPJU010000016">
    <property type="protein sequence ID" value="MCV9883755.1"/>
    <property type="molecule type" value="Genomic_DNA"/>
</dbReference>
<evidence type="ECO:0000313" key="4">
    <source>
        <dbReference type="Proteomes" id="UP001165568"/>
    </source>
</evidence>
<accession>A0AA42C254</accession>
<dbReference type="AlphaFoldDB" id="A0AA42C254"/>
<dbReference type="RefSeq" id="WP_264091447.1">
    <property type="nucleotide sequence ID" value="NZ_JAMPJT010000016.1"/>
</dbReference>
<dbReference type="Proteomes" id="UP001165569">
    <property type="component" value="Unassembled WGS sequence"/>
</dbReference>
<gene>
    <name evidence="2" type="ORF">NC803_16410</name>
    <name evidence="3" type="ORF">NC856_15955</name>
</gene>
<proteinExistence type="predicted"/>
<keyword evidence="1" id="KW-0812">Transmembrane</keyword>
<sequence>MKELIYFSIGLVVGAVIIKNRYATDELKKELERERARSDYADAVKA</sequence>
<keyword evidence="1" id="KW-1133">Transmembrane helix</keyword>
<evidence type="ECO:0000313" key="5">
    <source>
        <dbReference type="Proteomes" id="UP001165569"/>
    </source>
</evidence>
<keyword evidence="1" id="KW-0472">Membrane</keyword>
<evidence type="ECO:0000256" key="1">
    <source>
        <dbReference type="SAM" id="Phobius"/>
    </source>
</evidence>
<reference evidence="2" key="1">
    <citation type="submission" date="2022-04" db="EMBL/GenBank/DDBJ databases">
        <title>Brenneria sp. isolated from walnut trees in Serbia.</title>
        <authorList>
            <person name="Gasic K."/>
            <person name="Zlatkovic N."/>
            <person name="Kuzmanovic N."/>
        </authorList>
    </citation>
    <scope>NUCLEOTIDE SEQUENCE</scope>
    <source>
        <strain evidence="3">KBI 423</strain>
        <strain evidence="2">KBI 447</strain>
    </source>
</reference>